<evidence type="ECO:0000313" key="3">
    <source>
        <dbReference type="EMBL" id="MUN28854.1"/>
    </source>
</evidence>
<dbReference type="PANTHER" id="PTHR42824:SF1">
    <property type="entry name" value="GLUTAMINE AMIDOTRANSFERASE YAFJ-RELATED"/>
    <property type="match status" value="1"/>
</dbReference>
<dbReference type="InterPro" id="IPR029055">
    <property type="entry name" value="Ntn_hydrolases_N"/>
</dbReference>
<accession>A0A6A9QJK9</accession>
<reference evidence="3 4" key="1">
    <citation type="submission" date="2019-10" db="EMBL/GenBank/DDBJ databases">
        <title>Sequencing and Assembly of Multiple Reported Metal-Biooxidizing Members of the Extremely Thermoacidophilic Archaeal Family Sulfolobaceae.</title>
        <authorList>
            <person name="Counts J.A."/>
            <person name="Kelly R.M."/>
        </authorList>
    </citation>
    <scope>NUCLEOTIDE SEQUENCE [LARGE SCALE GENOMIC DNA]</scope>
    <source>
        <strain evidence="3 4">DSM 6482</strain>
    </source>
</reference>
<comment type="caution">
    <text evidence="3">The sequence shown here is derived from an EMBL/GenBank/DDBJ whole genome shotgun (WGS) entry which is preliminary data.</text>
</comment>
<name>A0A6A9QJK9_SULME</name>
<evidence type="ECO:0000313" key="4">
    <source>
        <dbReference type="Proteomes" id="UP000470772"/>
    </source>
</evidence>
<keyword evidence="4" id="KW-1185">Reference proteome</keyword>
<evidence type="ECO:0000256" key="1">
    <source>
        <dbReference type="ARBA" id="ARBA00022962"/>
    </source>
</evidence>
<sequence length="236" mass="27276">MCRLLAFHVKGKLDNNLIQALKKVSEYDELSMYKGHPDGWGIVALVREGKDWNMIYHRSSKPAYQDSRFDEIEISGDEIIGIAHVRKAGKMFLLGVNHSHPYHLRSSGYDLFFAHNGSVNRTAFSSPQMPYTDSYLILHDISSLIDEGYSPSEAYRKEFERIMSVSSSLNSALLYMRGKEVGLIILHYFNNELMHEKNEEYYKIYCDSNYCVSSSLLKYLPKNYSMERIPIGFKQL</sequence>
<keyword evidence="1 3" id="KW-0315">Glutamine amidotransferase</keyword>
<dbReference type="Pfam" id="PF13230">
    <property type="entry name" value="GATase_4"/>
    <property type="match status" value="1"/>
</dbReference>
<dbReference type="PANTHER" id="PTHR42824">
    <property type="entry name" value="GLUTAMINE AMIDOTRANSFERASE"/>
    <property type="match status" value="1"/>
</dbReference>
<keyword evidence="3" id="KW-0808">Transferase</keyword>
<dbReference type="EMBL" id="WGGD01000005">
    <property type="protein sequence ID" value="MUN28854.1"/>
    <property type="molecule type" value="Genomic_DNA"/>
</dbReference>
<proteinExistence type="predicted"/>
<dbReference type="Proteomes" id="UP000470772">
    <property type="component" value="Unassembled WGS sequence"/>
</dbReference>
<dbReference type="AlphaFoldDB" id="A0A6A9QJK9"/>
<protein>
    <submittedName>
        <fullName evidence="3">Class II glutamine amidotransferase</fullName>
    </submittedName>
</protein>
<dbReference type="InterPro" id="IPR017932">
    <property type="entry name" value="GATase_2_dom"/>
</dbReference>
<gene>
    <name evidence="3" type="ORF">GC250_05240</name>
</gene>
<dbReference type="RefSeq" id="WP_156016470.1">
    <property type="nucleotide sequence ID" value="NZ_WGGD01000005.1"/>
</dbReference>
<dbReference type="Gene3D" id="3.60.20.10">
    <property type="entry name" value="Glutamine Phosphoribosylpyrophosphate, subunit 1, domain 1"/>
    <property type="match status" value="1"/>
</dbReference>
<dbReference type="InterPro" id="IPR026869">
    <property type="entry name" value="EgtC-like"/>
</dbReference>
<dbReference type="PROSITE" id="PS51278">
    <property type="entry name" value="GATASE_TYPE_2"/>
    <property type="match status" value="1"/>
</dbReference>
<evidence type="ECO:0000259" key="2">
    <source>
        <dbReference type="PROSITE" id="PS51278"/>
    </source>
</evidence>
<dbReference type="SUPFAM" id="SSF56235">
    <property type="entry name" value="N-terminal nucleophile aminohydrolases (Ntn hydrolases)"/>
    <property type="match status" value="1"/>
</dbReference>
<feature type="domain" description="Glutamine amidotransferase type-2" evidence="2">
    <location>
        <begin position="2"/>
        <end position="236"/>
    </location>
</feature>
<organism evidence="3 4">
    <name type="scientific">Sulfuracidifex metallicus DSM 6482 = JCM 9184</name>
    <dbReference type="NCBI Taxonomy" id="523847"/>
    <lineage>
        <taxon>Archaea</taxon>
        <taxon>Thermoproteota</taxon>
        <taxon>Thermoprotei</taxon>
        <taxon>Sulfolobales</taxon>
        <taxon>Sulfolobaceae</taxon>
        <taxon>Sulfuracidifex</taxon>
    </lineage>
</organism>
<dbReference type="GO" id="GO:0016740">
    <property type="term" value="F:transferase activity"/>
    <property type="evidence" value="ECO:0007669"/>
    <property type="project" value="UniProtKB-KW"/>
</dbReference>